<feature type="compositionally biased region" description="Basic and acidic residues" evidence="4">
    <location>
        <begin position="135"/>
        <end position="149"/>
    </location>
</feature>
<dbReference type="OrthoDB" id="265955at2759"/>
<feature type="compositionally biased region" description="Low complexity" evidence="4">
    <location>
        <begin position="261"/>
        <end position="273"/>
    </location>
</feature>
<comment type="similarity">
    <text evidence="1">Belongs to the CACTIN family.</text>
</comment>
<feature type="coiled-coil region" evidence="3">
    <location>
        <begin position="369"/>
        <end position="414"/>
    </location>
</feature>
<keyword evidence="3" id="KW-0175">Coiled coil</keyword>
<dbReference type="PANTHER" id="PTHR21737">
    <property type="entry name" value="POLYGLUTAMINE BINDING PROTEIN 1/MARVEL MEMBRANE-ASSOCIATING DOMAIN CONTAINING 3"/>
    <property type="match status" value="1"/>
</dbReference>
<dbReference type="Pfam" id="PF09732">
    <property type="entry name" value="CactinC_cactus"/>
    <property type="match status" value="1"/>
</dbReference>
<evidence type="ECO:0000256" key="3">
    <source>
        <dbReference type="SAM" id="Coils"/>
    </source>
</evidence>
<feature type="compositionally biased region" description="Basic and acidic residues" evidence="4">
    <location>
        <begin position="78"/>
        <end position="103"/>
    </location>
</feature>
<dbReference type="Proteomes" id="UP001152622">
    <property type="component" value="Chromosome 4"/>
</dbReference>
<dbReference type="GO" id="GO:0005681">
    <property type="term" value="C:spliceosomal complex"/>
    <property type="evidence" value="ECO:0007669"/>
    <property type="project" value="TreeGrafter"/>
</dbReference>
<feature type="compositionally biased region" description="Basic and acidic residues" evidence="4">
    <location>
        <begin position="242"/>
        <end position="254"/>
    </location>
</feature>
<feature type="region of interest" description="Disordered" evidence="4">
    <location>
        <begin position="1"/>
        <end position="326"/>
    </location>
</feature>
<protein>
    <recommendedName>
        <fullName evidence="2">Splicing factor Cactin</fullName>
    </recommendedName>
</protein>
<dbReference type="SMART" id="SM01050">
    <property type="entry name" value="CactinC_cactus"/>
    <property type="match status" value="1"/>
</dbReference>
<feature type="compositionally biased region" description="Basic residues" evidence="4">
    <location>
        <begin position="1"/>
        <end position="15"/>
    </location>
</feature>
<organism evidence="7 8">
    <name type="scientific">Synaphobranchus kaupii</name>
    <name type="common">Kaup's arrowtooth eel</name>
    <dbReference type="NCBI Taxonomy" id="118154"/>
    <lineage>
        <taxon>Eukaryota</taxon>
        <taxon>Metazoa</taxon>
        <taxon>Chordata</taxon>
        <taxon>Craniata</taxon>
        <taxon>Vertebrata</taxon>
        <taxon>Euteleostomi</taxon>
        <taxon>Actinopterygii</taxon>
        <taxon>Neopterygii</taxon>
        <taxon>Teleostei</taxon>
        <taxon>Anguilliformes</taxon>
        <taxon>Synaphobranchidae</taxon>
        <taxon>Synaphobranchus</taxon>
    </lineage>
</organism>
<dbReference type="PANTHER" id="PTHR21737:SF6">
    <property type="entry name" value="SPLICING FACTOR CACTIN"/>
    <property type="match status" value="1"/>
</dbReference>
<evidence type="ECO:0000313" key="7">
    <source>
        <dbReference type="EMBL" id="KAJ8362931.1"/>
    </source>
</evidence>
<evidence type="ECO:0000256" key="4">
    <source>
        <dbReference type="SAM" id="MobiDB-lite"/>
    </source>
</evidence>
<feature type="compositionally biased region" description="Basic and acidic residues" evidence="4">
    <location>
        <begin position="159"/>
        <end position="179"/>
    </location>
</feature>
<evidence type="ECO:0000313" key="8">
    <source>
        <dbReference type="Proteomes" id="UP001152622"/>
    </source>
</evidence>
<accession>A0A9Q1J1Q4</accession>
<feature type="compositionally biased region" description="Low complexity" evidence="4">
    <location>
        <begin position="648"/>
        <end position="658"/>
    </location>
</feature>
<feature type="domain" description="Splicing factor cactin central" evidence="6">
    <location>
        <begin position="413"/>
        <end position="600"/>
    </location>
</feature>
<gene>
    <name evidence="7" type="ORF">SKAU_G00117620</name>
</gene>
<dbReference type="AlphaFoldDB" id="A0A9Q1J1Q4"/>
<dbReference type="GO" id="GO:0045292">
    <property type="term" value="P:mRNA cis splicing, via spliceosome"/>
    <property type="evidence" value="ECO:0007669"/>
    <property type="project" value="TreeGrafter"/>
</dbReference>
<comment type="caution">
    <text evidence="7">The sequence shown here is derived from an EMBL/GenBank/DDBJ whole genome shotgun (WGS) entry which is preliminary data.</text>
</comment>
<dbReference type="Pfam" id="PF10312">
    <property type="entry name" value="Cactin_mid"/>
    <property type="match status" value="1"/>
</dbReference>
<evidence type="ECO:0000256" key="2">
    <source>
        <dbReference type="ARBA" id="ARBA00034534"/>
    </source>
</evidence>
<dbReference type="GO" id="GO:0005737">
    <property type="term" value="C:cytoplasm"/>
    <property type="evidence" value="ECO:0007669"/>
    <property type="project" value="TreeGrafter"/>
</dbReference>
<feature type="compositionally biased region" description="Low complexity" evidence="4">
    <location>
        <begin position="55"/>
        <end position="69"/>
    </location>
</feature>
<sequence>MGPKKHRRSRSNSRSRYRDRSKTTRSTSRSPEGKRGRSRSREKIICKRASRRSPSESSGSQSSSGSGTEYRSRGRNRTSVERRQYHSKSDSDDAERNVRKEGGQRLNNRGPSKNRTSSESDDGQGKKKTEKKKWRSDEKRDARGRKDSRSLSGSASESSPERGKGRVRDGESSDRETKSKGSANRGSRSRTPSMERRRREENSQDRVRRRSAERTRDKRSRDREDGRRRTSRDRERRRHGSKDRERDRDRERERIRRRSSSRSSVTSQSSDTDGGSDGGSQDGDGQPSAKEEQKNRKEMMKALETPEEKRARRLAKKEAKERKKREKMGWSEEYMGYTNADNPFGDNNLLGTFKWQKALEKKGIGHLGEKDLKDRNKRIQEENRRELQKVKQLRLEREREKAMREQELEMLQREKEAEHFKTWAEQEDNFHLHQAKLRSKIRIRDGRAKPIDLLAKYISAEDDDLAVEMHEPYTFLNGLTVTDMDDLLEDIKVYMELEQGKNVDFWRDMTTITEDEISKLRKLEASGKGPGDRREGINTSVSIDVQTVFKGKTYSQLQALHLNIESKIRAGGSNLDIGYWESLLQQVRVYMARARLRERHQDVLRQKLYKLKQEQGVESEPLFPIIKEEPDAEELITAADGPNEEEAGPSSSSPPGAARGKEEEGGGGEGEEGDKGEKGEGEEEVGGEAEGAEAVLTEEDLIQQSQAEYDSGRYSPRMLLPSELPLDTHTIEPEEDLQRLHLARRQMQVTGDASESAEDAFVRRAREGMGGDEAQFSVELPLTGKMYLWADKYRPRKPRFFNRVHTGFEWNKYNQTHYDFDNPPPKIVQGYKFNIFYPDLIDKRSTPQYFLEPSPDNKDFGVLRFHAGPPYEDIAFKIVNREWEYSHRHGFRCQFANGIFQLWFHFKRYRYRR</sequence>
<dbReference type="InterPro" id="IPR018816">
    <property type="entry name" value="Cactin_central"/>
</dbReference>
<evidence type="ECO:0000256" key="1">
    <source>
        <dbReference type="ARBA" id="ARBA00006895"/>
    </source>
</evidence>
<dbReference type="EMBL" id="JAINUF010000004">
    <property type="protein sequence ID" value="KAJ8362931.1"/>
    <property type="molecule type" value="Genomic_DNA"/>
</dbReference>
<feature type="compositionally biased region" description="Basic and acidic residues" evidence="4">
    <location>
        <begin position="193"/>
        <end position="234"/>
    </location>
</feature>
<feature type="compositionally biased region" description="Acidic residues" evidence="4">
    <location>
        <begin position="680"/>
        <end position="697"/>
    </location>
</feature>
<reference evidence="7" key="1">
    <citation type="journal article" date="2023" name="Science">
        <title>Genome structures resolve the early diversification of teleost fishes.</title>
        <authorList>
            <person name="Parey E."/>
            <person name="Louis A."/>
            <person name="Montfort J."/>
            <person name="Bouchez O."/>
            <person name="Roques C."/>
            <person name="Iampietro C."/>
            <person name="Lluch J."/>
            <person name="Castinel A."/>
            <person name="Donnadieu C."/>
            <person name="Desvignes T."/>
            <person name="Floi Bucao C."/>
            <person name="Jouanno E."/>
            <person name="Wen M."/>
            <person name="Mejri S."/>
            <person name="Dirks R."/>
            <person name="Jansen H."/>
            <person name="Henkel C."/>
            <person name="Chen W.J."/>
            <person name="Zahm M."/>
            <person name="Cabau C."/>
            <person name="Klopp C."/>
            <person name="Thompson A.W."/>
            <person name="Robinson-Rechavi M."/>
            <person name="Braasch I."/>
            <person name="Lecointre G."/>
            <person name="Bobe J."/>
            <person name="Postlethwait J.H."/>
            <person name="Berthelot C."/>
            <person name="Roest Crollius H."/>
            <person name="Guiguen Y."/>
        </authorList>
    </citation>
    <scope>NUCLEOTIDE SEQUENCE</scope>
    <source>
        <strain evidence="7">WJC10195</strain>
    </source>
</reference>
<dbReference type="InterPro" id="IPR019134">
    <property type="entry name" value="Cactin_C"/>
</dbReference>
<name>A0A9Q1J1Q4_SYNKA</name>
<feature type="compositionally biased region" description="Basic and acidic residues" evidence="4">
    <location>
        <begin position="289"/>
        <end position="321"/>
    </location>
</feature>
<feature type="compositionally biased region" description="Basic and acidic residues" evidence="4">
    <location>
        <begin position="31"/>
        <end position="45"/>
    </location>
</feature>
<proteinExistence type="inferred from homology"/>
<dbReference type="GO" id="GO:0045824">
    <property type="term" value="P:negative regulation of innate immune response"/>
    <property type="evidence" value="ECO:0007669"/>
    <property type="project" value="TreeGrafter"/>
</dbReference>
<evidence type="ECO:0000259" key="6">
    <source>
        <dbReference type="Pfam" id="PF10312"/>
    </source>
</evidence>
<keyword evidence="8" id="KW-1185">Reference proteome</keyword>
<feature type="compositionally biased region" description="Polar residues" evidence="4">
    <location>
        <begin position="105"/>
        <end position="117"/>
    </location>
</feature>
<feature type="region of interest" description="Disordered" evidence="4">
    <location>
        <begin position="640"/>
        <end position="697"/>
    </location>
</feature>
<evidence type="ECO:0000259" key="5">
    <source>
        <dbReference type="Pfam" id="PF09732"/>
    </source>
</evidence>
<feature type="domain" description="Splicing factor Cactin C-terminal" evidence="5">
    <location>
        <begin position="789"/>
        <end position="913"/>
    </location>
</feature>